<evidence type="ECO:0000313" key="4">
    <source>
        <dbReference type="Proteomes" id="UP000011744"/>
    </source>
</evidence>
<dbReference type="STRING" id="1244869.H261_14475"/>
<dbReference type="Proteomes" id="UP000011744">
    <property type="component" value="Unassembled WGS sequence"/>
</dbReference>
<dbReference type="EC" id="4.3.2.7" evidence="1"/>
<keyword evidence="2" id="KW-0456">Lyase</keyword>
<dbReference type="PANTHER" id="PTHR12192">
    <property type="entry name" value="CATION TRANSPORT PROTEIN CHAC-RELATED"/>
    <property type="match status" value="1"/>
</dbReference>
<gene>
    <name evidence="3" type="ORF">H261_14475</name>
</gene>
<dbReference type="EMBL" id="AONQ01000039">
    <property type="protein sequence ID" value="EME69252.1"/>
    <property type="molecule type" value="Genomic_DNA"/>
</dbReference>
<dbReference type="CDD" id="cd06661">
    <property type="entry name" value="GGCT_like"/>
    <property type="match status" value="1"/>
</dbReference>
<organism evidence="3 4">
    <name type="scientific">Paramagnetospirillum caucaseum</name>
    <dbReference type="NCBI Taxonomy" id="1244869"/>
    <lineage>
        <taxon>Bacteria</taxon>
        <taxon>Pseudomonadati</taxon>
        <taxon>Pseudomonadota</taxon>
        <taxon>Alphaproteobacteria</taxon>
        <taxon>Rhodospirillales</taxon>
        <taxon>Magnetospirillaceae</taxon>
        <taxon>Paramagnetospirillum</taxon>
    </lineage>
</organism>
<dbReference type="PATRIC" id="fig|1244869.3.peg.2915"/>
<dbReference type="InterPro" id="IPR006840">
    <property type="entry name" value="ChaC"/>
</dbReference>
<dbReference type="GO" id="GO:0061928">
    <property type="term" value="F:glutathione specific gamma-glutamylcyclotransferase activity"/>
    <property type="evidence" value="ECO:0007669"/>
    <property type="project" value="UniProtKB-EC"/>
</dbReference>
<dbReference type="InterPro" id="IPR013024">
    <property type="entry name" value="GGCT-like"/>
</dbReference>
<evidence type="ECO:0000256" key="1">
    <source>
        <dbReference type="ARBA" id="ARBA00012344"/>
    </source>
</evidence>
<name>M2ZPM7_9PROT</name>
<accession>M2ZPM7</accession>
<dbReference type="eggNOG" id="COG3703">
    <property type="taxonomic scope" value="Bacteria"/>
</dbReference>
<dbReference type="PANTHER" id="PTHR12192:SF2">
    <property type="entry name" value="GLUTATHIONE-SPECIFIC GAMMA-GLUTAMYLCYCLOTRANSFERASE 2"/>
    <property type="match status" value="1"/>
</dbReference>
<comment type="caution">
    <text evidence="3">The sequence shown here is derived from an EMBL/GenBank/DDBJ whole genome shotgun (WGS) entry which is preliminary data.</text>
</comment>
<dbReference type="GO" id="GO:0006751">
    <property type="term" value="P:glutathione catabolic process"/>
    <property type="evidence" value="ECO:0007669"/>
    <property type="project" value="InterPro"/>
</dbReference>
<reference evidence="3 4" key="1">
    <citation type="journal article" date="2014" name="Genome Announc.">
        <title>Draft Genome Sequence of Magnetospirillum sp. Strain SO-1, a Freshwater Magnetotactic Bacterium Isolated from the Ol'khovka River, Russia.</title>
        <authorList>
            <person name="Grouzdev D.S."/>
            <person name="Dziuba M.V."/>
            <person name="Sukhacheva M.S."/>
            <person name="Mardanov A.V."/>
            <person name="Beletskiy A.V."/>
            <person name="Kuznetsov B.B."/>
            <person name="Skryabin K.G."/>
        </authorList>
    </citation>
    <scope>NUCLEOTIDE SEQUENCE [LARGE SCALE GENOMIC DNA]</scope>
    <source>
        <strain evidence="3 4">SO-1</strain>
    </source>
</reference>
<evidence type="ECO:0000256" key="2">
    <source>
        <dbReference type="ARBA" id="ARBA00023239"/>
    </source>
</evidence>
<dbReference type="AlphaFoldDB" id="M2ZPM7"/>
<keyword evidence="4" id="KW-1185">Reference proteome</keyword>
<dbReference type="Pfam" id="PF04752">
    <property type="entry name" value="ChaC"/>
    <property type="match status" value="1"/>
</dbReference>
<proteinExistence type="predicted"/>
<dbReference type="GO" id="GO:0005737">
    <property type="term" value="C:cytoplasm"/>
    <property type="evidence" value="ECO:0007669"/>
    <property type="project" value="TreeGrafter"/>
</dbReference>
<dbReference type="Gene3D" id="3.10.490.10">
    <property type="entry name" value="Gamma-glutamyl cyclotransferase-like"/>
    <property type="match status" value="1"/>
</dbReference>
<protein>
    <recommendedName>
        <fullName evidence="1">glutathione-specific gamma-glutamylcyclotransferase</fullName>
        <ecNumber evidence="1">4.3.2.7</ecNumber>
    </recommendedName>
</protein>
<evidence type="ECO:0000313" key="3">
    <source>
        <dbReference type="EMBL" id="EME69252.1"/>
    </source>
</evidence>
<sequence>MFAYGSLMWNPDFRHEEARTARLAGYHRAMCILSYQWRGTPERPGLVMGLDRGGSCRGRVFRVAAPLVPAVMEQVYRREMPTGVYVPRFVPVTLDDGRRVAAWAFIARRGHPQYLADAAPEHLAALIRQGRGAAGPCRDYLANTIAQLEALGLEDKSLGRLLTLVDMP</sequence>
<dbReference type="InterPro" id="IPR036568">
    <property type="entry name" value="GGCT-like_sf"/>
</dbReference>
<dbReference type="SUPFAM" id="SSF110857">
    <property type="entry name" value="Gamma-glutamyl cyclotransferase-like"/>
    <property type="match status" value="1"/>
</dbReference>